<name>A0A3G2JFS0_9ACTN</name>
<dbReference type="KEGG" id="sdd:D9753_16340"/>
<gene>
    <name evidence="1" type="ORF">D9753_16340</name>
</gene>
<accession>A0A3G2JFS0</accession>
<proteinExistence type="predicted"/>
<dbReference type="Proteomes" id="UP000268329">
    <property type="component" value="Chromosome"/>
</dbReference>
<protein>
    <submittedName>
        <fullName evidence="1">Uncharacterized protein</fullName>
    </submittedName>
</protein>
<reference evidence="1 2" key="1">
    <citation type="submission" date="2018-10" db="EMBL/GenBank/DDBJ databases">
        <title>The genome of Streptomyces dangxiongensis Z022.</title>
        <authorList>
            <person name="Zhang B."/>
        </authorList>
    </citation>
    <scope>NUCLEOTIDE SEQUENCE [LARGE SCALE GENOMIC DNA]</scope>
    <source>
        <strain evidence="1 2">Z022</strain>
    </source>
</reference>
<sequence>MEYSDPAKDLHRDPVVGERRFLEKVRVHGLSEEPRKARRRPDMSAASAYCLVGQRPSVSVSVSFSRTVGVQSGPDGLPG</sequence>
<evidence type="ECO:0000313" key="1">
    <source>
        <dbReference type="EMBL" id="AYN40225.1"/>
    </source>
</evidence>
<dbReference type="EMBL" id="CP033073">
    <property type="protein sequence ID" value="AYN40225.1"/>
    <property type="molecule type" value="Genomic_DNA"/>
</dbReference>
<dbReference type="AlphaFoldDB" id="A0A3G2JFS0"/>
<keyword evidence="2" id="KW-1185">Reference proteome</keyword>
<organism evidence="1 2">
    <name type="scientific">Streptomyces dangxiongensis</name>
    <dbReference type="NCBI Taxonomy" id="1442032"/>
    <lineage>
        <taxon>Bacteria</taxon>
        <taxon>Bacillati</taxon>
        <taxon>Actinomycetota</taxon>
        <taxon>Actinomycetes</taxon>
        <taxon>Kitasatosporales</taxon>
        <taxon>Streptomycetaceae</taxon>
        <taxon>Streptomyces</taxon>
    </lineage>
</organism>
<evidence type="ECO:0000313" key="2">
    <source>
        <dbReference type="Proteomes" id="UP000268329"/>
    </source>
</evidence>